<dbReference type="Proteomes" id="UP001278766">
    <property type="component" value="Unassembled WGS sequence"/>
</dbReference>
<sequence>MTSRLTSYMHIVTRRADNLWRGTEIRLSPKWRCDRLRHSEHIYFVFFLLAIPSVVRPTWRVDVVTATCLTFPLLDSNSGRVEAVRRVSVHHTRLDAVMVIHGSESRPEAPYEEAGACASYTYVSFVQRRRTSPRSSGNSAVGHEAGLDGVLSSTRVKRKKV</sequence>
<reference evidence="1" key="1">
    <citation type="journal article" date="2023" name="Mol. Phylogenet. Evol.">
        <title>Genome-scale phylogeny and comparative genomics of the fungal order Sordariales.</title>
        <authorList>
            <person name="Hensen N."/>
            <person name="Bonometti L."/>
            <person name="Westerberg I."/>
            <person name="Brannstrom I.O."/>
            <person name="Guillou S."/>
            <person name="Cros-Aarteil S."/>
            <person name="Calhoun S."/>
            <person name="Haridas S."/>
            <person name="Kuo A."/>
            <person name="Mondo S."/>
            <person name="Pangilinan J."/>
            <person name="Riley R."/>
            <person name="LaButti K."/>
            <person name="Andreopoulos B."/>
            <person name="Lipzen A."/>
            <person name="Chen C."/>
            <person name="Yan M."/>
            <person name="Daum C."/>
            <person name="Ng V."/>
            <person name="Clum A."/>
            <person name="Steindorff A."/>
            <person name="Ohm R.A."/>
            <person name="Martin F."/>
            <person name="Silar P."/>
            <person name="Natvig D.O."/>
            <person name="Lalanne C."/>
            <person name="Gautier V."/>
            <person name="Ament-Velasquez S.L."/>
            <person name="Kruys A."/>
            <person name="Hutchinson M.I."/>
            <person name="Powell A.J."/>
            <person name="Barry K."/>
            <person name="Miller A.N."/>
            <person name="Grigoriev I.V."/>
            <person name="Debuchy R."/>
            <person name="Gladieux P."/>
            <person name="Hiltunen Thoren M."/>
            <person name="Johannesson H."/>
        </authorList>
    </citation>
    <scope>NUCLEOTIDE SEQUENCE</scope>
    <source>
        <strain evidence="1">CBS 168.71</strain>
    </source>
</reference>
<name>A0AAE0LXB1_9PEZI</name>
<protein>
    <submittedName>
        <fullName evidence="1">Uncharacterized protein</fullName>
    </submittedName>
</protein>
<reference evidence="1" key="2">
    <citation type="submission" date="2023-06" db="EMBL/GenBank/DDBJ databases">
        <authorList>
            <consortium name="Lawrence Berkeley National Laboratory"/>
            <person name="Haridas S."/>
            <person name="Hensen N."/>
            <person name="Bonometti L."/>
            <person name="Westerberg I."/>
            <person name="Brannstrom I.O."/>
            <person name="Guillou S."/>
            <person name="Cros-Aarteil S."/>
            <person name="Calhoun S."/>
            <person name="Kuo A."/>
            <person name="Mondo S."/>
            <person name="Pangilinan J."/>
            <person name="Riley R."/>
            <person name="Labutti K."/>
            <person name="Andreopoulos B."/>
            <person name="Lipzen A."/>
            <person name="Chen C."/>
            <person name="Yanf M."/>
            <person name="Daum C."/>
            <person name="Ng V."/>
            <person name="Clum A."/>
            <person name="Steindorff A."/>
            <person name="Ohm R."/>
            <person name="Martin F."/>
            <person name="Silar P."/>
            <person name="Natvig D."/>
            <person name="Lalanne C."/>
            <person name="Gautier V."/>
            <person name="Ament-Velasquez S.L."/>
            <person name="Kruys A."/>
            <person name="Hutchinson M.I."/>
            <person name="Powell A.J."/>
            <person name="Barry K."/>
            <person name="Miller A.N."/>
            <person name="Grigoriev I.V."/>
            <person name="Debuchy R."/>
            <person name="Gladieux P."/>
            <person name="Thoren M.H."/>
            <person name="Johannesson H."/>
        </authorList>
    </citation>
    <scope>NUCLEOTIDE SEQUENCE</scope>
    <source>
        <strain evidence="1">CBS 168.71</strain>
    </source>
</reference>
<dbReference type="AlphaFoldDB" id="A0AAE0LXB1"/>
<organism evidence="1 2">
    <name type="scientific">Chaetomium fimeti</name>
    <dbReference type="NCBI Taxonomy" id="1854472"/>
    <lineage>
        <taxon>Eukaryota</taxon>
        <taxon>Fungi</taxon>
        <taxon>Dikarya</taxon>
        <taxon>Ascomycota</taxon>
        <taxon>Pezizomycotina</taxon>
        <taxon>Sordariomycetes</taxon>
        <taxon>Sordariomycetidae</taxon>
        <taxon>Sordariales</taxon>
        <taxon>Chaetomiaceae</taxon>
        <taxon>Chaetomium</taxon>
    </lineage>
</organism>
<comment type="caution">
    <text evidence="1">The sequence shown here is derived from an EMBL/GenBank/DDBJ whole genome shotgun (WGS) entry which is preliminary data.</text>
</comment>
<evidence type="ECO:0000313" key="2">
    <source>
        <dbReference type="Proteomes" id="UP001278766"/>
    </source>
</evidence>
<gene>
    <name evidence="1" type="ORF">B0H64DRAFT_28691</name>
</gene>
<keyword evidence="2" id="KW-1185">Reference proteome</keyword>
<dbReference type="GeneID" id="87836983"/>
<proteinExistence type="predicted"/>
<accession>A0AAE0LXB1</accession>
<dbReference type="RefSeq" id="XP_062664506.1">
    <property type="nucleotide sequence ID" value="XM_062800035.1"/>
</dbReference>
<evidence type="ECO:0000313" key="1">
    <source>
        <dbReference type="EMBL" id="KAK3300992.1"/>
    </source>
</evidence>
<dbReference type="EMBL" id="JAUEPN010000001">
    <property type="protein sequence ID" value="KAK3300992.1"/>
    <property type="molecule type" value="Genomic_DNA"/>
</dbReference>